<evidence type="ECO:0000256" key="9">
    <source>
        <dbReference type="SAM" id="Coils"/>
    </source>
</evidence>
<sequence length="380" mass="42538">LNMSDDKPFQCTAPGCGQRFTNEDHLAVHKHKHEMTLKFGPARNDNLIIADQTPTPTRFLKNCEEVGLFNELAELNKSITSENERLREIMNLQNNTHQSGKYGVVINICAKETHHINPLRCETSSSSSSPLLTSGASHRTRLISKHLMSLHQENRPPAQPARFPPPTRLSTELSLTAFYRTLPQLAERDSCMKETESHIMPAASSGNQWRWRRGPEQCSNPHCQSGFPCSDPDSSPDSSNPGAGCDPNSGSPTAYNSQPPPPQKHPITCMYVLPIVTFQASPAPPVPNPQTTGGRRRRTTSEDPDEKRRKFLERNRAAASRCRQKRKVWVQSLEKKAEDLGSMNTQLQNEVTLLRNEVAQLKQLLLAHKDCPVTVMQKKS</sequence>
<dbReference type="FunFam" id="1.20.5.170:FF:000010">
    <property type="entry name" value="Cyclic AMP-dependent transcription factor ATF-2"/>
    <property type="match status" value="1"/>
</dbReference>
<feature type="domain" description="C2H2-type" evidence="11">
    <location>
        <begin position="9"/>
        <end position="33"/>
    </location>
</feature>
<dbReference type="PROSITE" id="PS00028">
    <property type="entry name" value="ZINC_FINGER_C2H2_1"/>
    <property type="match status" value="1"/>
</dbReference>
<feature type="domain" description="BZIP" evidence="12">
    <location>
        <begin position="305"/>
        <end position="368"/>
    </location>
</feature>
<dbReference type="SUPFAM" id="SSF57959">
    <property type="entry name" value="Leucine zipper domain"/>
    <property type="match status" value="1"/>
</dbReference>
<keyword evidence="6 7" id="KW-0539">Nucleus</keyword>
<dbReference type="CDD" id="cd14687">
    <property type="entry name" value="bZIP_ATF2"/>
    <property type="match status" value="1"/>
</dbReference>
<feature type="region of interest" description="Disordered" evidence="10">
    <location>
        <begin position="280"/>
        <end position="308"/>
    </location>
</feature>
<proteinExistence type="inferred from homology"/>
<dbReference type="InterPro" id="IPR036236">
    <property type="entry name" value="Znf_C2H2_sf"/>
</dbReference>
<keyword evidence="9" id="KW-0175">Coiled coil</keyword>
<dbReference type="GeneTree" id="ENSGT00940000156582"/>
<dbReference type="InterPro" id="IPR004827">
    <property type="entry name" value="bZIP"/>
</dbReference>
<evidence type="ECO:0000256" key="4">
    <source>
        <dbReference type="ARBA" id="ARBA00023159"/>
    </source>
</evidence>
<dbReference type="Pfam" id="PF00170">
    <property type="entry name" value="bZIP_1"/>
    <property type="match status" value="1"/>
</dbReference>
<reference evidence="13" key="3">
    <citation type="submission" date="2025-09" db="UniProtKB">
        <authorList>
            <consortium name="Ensembl"/>
        </authorList>
    </citation>
    <scope>IDENTIFICATION</scope>
</reference>
<evidence type="ECO:0000256" key="2">
    <source>
        <dbReference type="ARBA" id="ARBA00023015"/>
    </source>
</evidence>
<dbReference type="GO" id="GO:0008270">
    <property type="term" value="F:zinc ion binding"/>
    <property type="evidence" value="ECO:0007669"/>
    <property type="project" value="UniProtKB-KW"/>
</dbReference>
<organism evidence="13 14">
    <name type="scientific">Poecilia formosa</name>
    <name type="common">Amazon molly</name>
    <name type="synonym">Limia formosa</name>
    <dbReference type="NCBI Taxonomy" id="48698"/>
    <lineage>
        <taxon>Eukaryota</taxon>
        <taxon>Metazoa</taxon>
        <taxon>Chordata</taxon>
        <taxon>Craniata</taxon>
        <taxon>Vertebrata</taxon>
        <taxon>Euteleostomi</taxon>
        <taxon>Actinopterygii</taxon>
        <taxon>Neopterygii</taxon>
        <taxon>Teleostei</taxon>
        <taxon>Neoteleostei</taxon>
        <taxon>Acanthomorphata</taxon>
        <taxon>Ovalentaria</taxon>
        <taxon>Atherinomorphae</taxon>
        <taxon>Cyprinodontiformes</taxon>
        <taxon>Poeciliidae</taxon>
        <taxon>Poeciliinae</taxon>
        <taxon>Poecilia</taxon>
    </lineage>
</organism>
<evidence type="ECO:0000256" key="7">
    <source>
        <dbReference type="PIRNR" id="PIRNR003153"/>
    </source>
</evidence>
<dbReference type="Ensembl" id="ENSPFOT00000029932.1">
    <property type="protein sequence ID" value="ENSPFOP00000027602.1"/>
    <property type="gene ID" value="ENSPFOG00000013792.2"/>
</dbReference>
<accession>A0A096M861</accession>
<dbReference type="GO" id="GO:0005634">
    <property type="term" value="C:nucleus"/>
    <property type="evidence" value="ECO:0007669"/>
    <property type="project" value="UniProtKB-SubCell"/>
</dbReference>
<evidence type="ECO:0000256" key="5">
    <source>
        <dbReference type="ARBA" id="ARBA00023163"/>
    </source>
</evidence>
<dbReference type="OMA" id="PTRFIDY"/>
<evidence type="ECO:0000313" key="13">
    <source>
        <dbReference type="Ensembl" id="ENSPFOP00000027602.1"/>
    </source>
</evidence>
<name>A0A096M861_POEFO</name>
<reference evidence="13" key="2">
    <citation type="submission" date="2025-08" db="UniProtKB">
        <authorList>
            <consortium name="Ensembl"/>
        </authorList>
    </citation>
    <scope>IDENTIFICATION</scope>
</reference>
<dbReference type="EMBL" id="AYCK01002195">
    <property type="status" value="NOT_ANNOTATED_CDS"/>
    <property type="molecule type" value="Genomic_DNA"/>
</dbReference>
<dbReference type="SMART" id="SM00355">
    <property type="entry name" value="ZnF_C2H2"/>
    <property type="match status" value="1"/>
</dbReference>
<keyword evidence="14" id="KW-1185">Reference proteome</keyword>
<dbReference type="SUPFAM" id="SSF57667">
    <property type="entry name" value="beta-beta-alpha zinc fingers"/>
    <property type="match status" value="1"/>
</dbReference>
<protein>
    <recommendedName>
        <fullName evidence="7">Cyclic AMP-dependent transcription factor ATF-2</fullName>
    </recommendedName>
</protein>
<dbReference type="PANTHER" id="PTHR19304">
    <property type="entry name" value="CYCLIC-AMP RESPONSE ELEMENT BINDING PROTEIN"/>
    <property type="match status" value="1"/>
</dbReference>
<dbReference type="InterPro" id="IPR046347">
    <property type="entry name" value="bZIP_sf"/>
</dbReference>
<dbReference type="InterPro" id="IPR051027">
    <property type="entry name" value="bZIP_transcription_factors"/>
</dbReference>
<dbReference type="PROSITE" id="PS50157">
    <property type="entry name" value="ZINC_FINGER_C2H2_2"/>
    <property type="match status" value="1"/>
</dbReference>
<keyword evidence="8" id="KW-0479">Metal-binding</keyword>
<dbReference type="AlphaFoldDB" id="A0A096M861"/>
<dbReference type="SMART" id="SM00338">
    <property type="entry name" value="BRLZ"/>
    <property type="match status" value="1"/>
</dbReference>
<comment type="function">
    <text evidence="7">Transcriptional activator which regulates the transcription of various genes, including those involved in anti-apoptosis, cell growth, and DNA damage response. Dependent on its binding partner, binds to CRE (cAMP response element) consensus sequences (5'-TGACGTCA-3') or to AP-1 (activator protein 1) consensus sequences (5'-TGACTCA-3').</text>
</comment>
<evidence type="ECO:0000256" key="1">
    <source>
        <dbReference type="ARBA" id="ARBA00004123"/>
    </source>
</evidence>
<evidence type="ECO:0000256" key="10">
    <source>
        <dbReference type="SAM" id="MobiDB-lite"/>
    </source>
</evidence>
<evidence type="ECO:0000256" key="8">
    <source>
        <dbReference type="PROSITE-ProRule" id="PRU00042"/>
    </source>
</evidence>
<reference evidence="14" key="1">
    <citation type="submission" date="2013-10" db="EMBL/GenBank/DDBJ databases">
        <authorList>
            <person name="Schartl M."/>
            <person name="Warren W."/>
        </authorList>
    </citation>
    <scope>NUCLEOTIDE SEQUENCE [LARGE SCALE GENOMIC DNA]</scope>
    <source>
        <strain evidence="14">female</strain>
    </source>
</reference>
<comment type="similarity">
    <text evidence="7">Belongs to the bZIP family.</text>
</comment>
<keyword evidence="8" id="KW-0863">Zinc-finger</keyword>
<keyword evidence="8" id="KW-0862">Zinc</keyword>
<dbReference type="PIRSF" id="PIRSF003153">
    <property type="entry name" value="ATF2_CRE-BP1"/>
    <property type="match status" value="1"/>
</dbReference>
<dbReference type="InterPro" id="IPR016378">
    <property type="entry name" value="TF_CRE-BP1-typ"/>
</dbReference>
<evidence type="ECO:0000313" key="14">
    <source>
        <dbReference type="Proteomes" id="UP000028760"/>
    </source>
</evidence>
<dbReference type="Gene3D" id="1.20.5.170">
    <property type="match status" value="1"/>
</dbReference>
<dbReference type="PROSITE" id="PS00036">
    <property type="entry name" value="BZIP_BASIC"/>
    <property type="match status" value="1"/>
</dbReference>
<evidence type="ECO:0000259" key="12">
    <source>
        <dbReference type="PROSITE" id="PS50217"/>
    </source>
</evidence>
<evidence type="ECO:0000259" key="11">
    <source>
        <dbReference type="PROSITE" id="PS50157"/>
    </source>
</evidence>
<dbReference type="Proteomes" id="UP000028760">
    <property type="component" value="Unassembled WGS sequence"/>
</dbReference>
<dbReference type="Gene3D" id="3.30.160.60">
    <property type="entry name" value="Classic Zinc Finger"/>
    <property type="match status" value="1"/>
</dbReference>
<comment type="subunit">
    <text evidence="7">Binds DNA as a dimer and can form a homodimer in the absence of DNA.</text>
</comment>
<dbReference type="GO" id="GO:0003677">
    <property type="term" value="F:DNA binding"/>
    <property type="evidence" value="ECO:0007669"/>
    <property type="project" value="UniProtKB-UniRule"/>
</dbReference>
<evidence type="ECO:0000256" key="3">
    <source>
        <dbReference type="ARBA" id="ARBA00023125"/>
    </source>
</evidence>
<feature type="compositionally biased region" description="Low complexity" evidence="10">
    <location>
        <begin position="228"/>
        <end position="239"/>
    </location>
</feature>
<dbReference type="InterPro" id="IPR013087">
    <property type="entry name" value="Znf_C2H2_type"/>
</dbReference>
<comment type="subcellular location">
    <subcellularLocation>
        <location evidence="1 7">Nucleus</location>
    </subcellularLocation>
</comment>
<keyword evidence="2 7" id="KW-0805">Transcription regulation</keyword>
<dbReference type="GO" id="GO:0003700">
    <property type="term" value="F:DNA-binding transcription factor activity"/>
    <property type="evidence" value="ECO:0007669"/>
    <property type="project" value="UniProtKB-UniRule"/>
</dbReference>
<keyword evidence="5 7" id="KW-0804">Transcription</keyword>
<feature type="compositionally biased region" description="Polar residues" evidence="10">
    <location>
        <begin position="248"/>
        <end position="257"/>
    </location>
</feature>
<dbReference type="PROSITE" id="PS50217">
    <property type="entry name" value="BZIP"/>
    <property type="match status" value="1"/>
</dbReference>
<feature type="compositionally biased region" description="Basic and acidic residues" evidence="10">
    <location>
        <begin position="299"/>
        <end position="308"/>
    </location>
</feature>
<feature type="coiled-coil region" evidence="9">
    <location>
        <begin position="330"/>
        <end position="364"/>
    </location>
</feature>
<keyword evidence="3 7" id="KW-0238">DNA-binding</keyword>
<feature type="region of interest" description="Disordered" evidence="10">
    <location>
        <begin position="226"/>
        <end position="266"/>
    </location>
</feature>
<evidence type="ECO:0000256" key="6">
    <source>
        <dbReference type="ARBA" id="ARBA00023242"/>
    </source>
</evidence>
<keyword evidence="4 7" id="KW-0010">Activator</keyword>